<evidence type="ECO:0000313" key="2">
    <source>
        <dbReference type="EMBL" id="KAL1869865.1"/>
    </source>
</evidence>
<keyword evidence="3" id="KW-1185">Reference proteome</keyword>
<organism evidence="2 3">
    <name type="scientific">Diaporthe australafricana</name>
    <dbReference type="NCBI Taxonomy" id="127596"/>
    <lineage>
        <taxon>Eukaryota</taxon>
        <taxon>Fungi</taxon>
        <taxon>Dikarya</taxon>
        <taxon>Ascomycota</taxon>
        <taxon>Pezizomycotina</taxon>
        <taxon>Sordariomycetes</taxon>
        <taxon>Sordariomycetidae</taxon>
        <taxon>Diaporthales</taxon>
        <taxon>Diaporthaceae</taxon>
        <taxon>Diaporthe</taxon>
    </lineage>
</organism>
<sequence>MAVGGETSLATEKERLRAQYDRLGRDSPPTPNSAPSEAPITRHETLPGAGSSSGVHPYLDLPPYSAPSSTLYLDLAVPAQQQQQQPPQQPQEYPGLPRLDYRLYSPPLFELSSDCTTIKSTAPYLSNTVEALTALVRAQSTVPPKPQIHITGKRGSKIDFAIKLNLLHLLVPERPLVGDQQQQQQQKGPVSYIRCVGSGETALRGGTKPELLPNLGDDAGLEQWARRFINDPNQVKAFVLERVVTNLDTNWLSSQIRILVNQLNYKGVVTVSFPVTHSKVVVQSPDRVNKFFTGITTLFTGKRTYEVVKAVWPFATRERTEALAATDGVPRRCVVQSEDQWWREWAQPIRYAIATKRHGWVTNEDKLEAIMEGKGKGLSAVDWSEEFEGTA</sequence>
<accession>A0ABR3X2G3</accession>
<proteinExistence type="predicted"/>
<dbReference type="Proteomes" id="UP001583177">
    <property type="component" value="Unassembled WGS sequence"/>
</dbReference>
<dbReference type="PANTHER" id="PTHR37848">
    <property type="entry name" value="EXPRESSED PROTEIN"/>
    <property type="match status" value="1"/>
</dbReference>
<feature type="region of interest" description="Disordered" evidence="1">
    <location>
        <begin position="1"/>
        <end position="61"/>
    </location>
</feature>
<reference evidence="2 3" key="1">
    <citation type="journal article" date="2024" name="IMA Fungus">
        <title>IMA Genome - F19 : A genome assembly and annotation guide to empower mycologists, including annotated draft genome sequences of Ceratocystis pirilliformis, Diaporthe australafricana, Fusarium ophioides, Paecilomyces lecythidis, and Sporothrix stenoceras.</title>
        <authorList>
            <person name="Aylward J."/>
            <person name="Wilson A.M."/>
            <person name="Visagie C.M."/>
            <person name="Spraker J."/>
            <person name="Barnes I."/>
            <person name="Buitendag C."/>
            <person name="Ceriani C."/>
            <person name="Del Mar Angel L."/>
            <person name="du Plessis D."/>
            <person name="Fuchs T."/>
            <person name="Gasser K."/>
            <person name="Kramer D."/>
            <person name="Li W."/>
            <person name="Munsamy K."/>
            <person name="Piso A."/>
            <person name="Price J.L."/>
            <person name="Sonnekus B."/>
            <person name="Thomas C."/>
            <person name="van der Nest A."/>
            <person name="van Dijk A."/>
            <person name="van Heerden A."/>
            <person name="van Vuuren N."/>
            <person name="Yilmaz N."/>
            <person name="Duong T.A."/>
            <person name="van der Merwe N.A."/>
            <person name="Wingfield M.J."/>
            <person name="Wingfield B.D."/>
        </authorList>
    </citation>
    <scope>NUCLEOTIDE SEQUENCE [LARGE SCALE GENOMIC DNA]</scope>
    <source>
        <strain evidence="2 3">CMW 18300</strain>
    </source>
</reference>
<feature type="compositionally biased region" description="Basic and acidic residues" evidence="1">
    <location>
        <begin position="11"/>
        <end position="25"/>
    </location>
</feature>
<comment type="caution">
    <text evidence="2">The sequence shown here is derived from an EMBL/GenBank/DDBJ whole genome shotgun (WGS) entry which is preliminary data.</text>
</comment>
<name>A0ABR3X2G3_9PEZI</name>
<dbReference type="EMBL" id="JAWRVE010000039">
    <property type="protein sequence ID" value="KAL1869865.1"/>
    <property type="molecule type" value="Genomic_DNA"/>
</dbReference>
<protein>
    <submittedName>
        <fullName evidence="2">Uncharacterized protein</fullName>
    </submittedName>
</protein>
<evidence type="ECO:0000256" key="1">
    <source>
        <dbReference type="SAM" id="MobiDB-lite"/>
    </source>
</evidence>
<dbReference type="PANTHER" id="PTHR37848:SF1">
    <property type="entry name" value="SUN DOMAIN-CONTAINING PROTEIN"/>
    <property type="match status" value="1"/>
</dbReference>
<gene>
    <name evidence="2" type="ORF">Daus18300_005325</name>
</gene>
<evidence type="ECO:0000313" key="3">
    <source>
        <dbReference type="Proteomes" id="UP001583177"/>
    </source>
</evidence>